<dbReference type="AlphaFoldDB" id="A0A0A9BBC2"/>
<feature type="region of interest" description="Disordered" evidence="1">
    <location>
        <begin position="1"/>
        <end position="21"/>
    </location>
</feature>
<evidence type="ECO:0000313" key="2">
    <source>
        <dbReference type="EMBL" id="JAD61284.1"/>
    </source>
</evidence>
<protein>
    <submittedName>
        <fullName evidence="2">Uncharacterized protein</fullName>
    </submittedName>
</protein>
<reference evidence="2" key="2">
    <citation type="journal article" date="2015" name="Data Brief">
        <title>Shoot transcriptome of the giant reed, Arundo donax.</title>
        <authorList>
            <person name="Barrero R.A."/>
            <person name="Guerrero F.D."/>
            <person name="Moolhuijzen P."/>
            <person name="Goolsby J.A."/>
            <person name="Tidwell J."/>
            <person name="Bellgard S.E."/>
            <person name="Bellgard M.I."/>
        </authorList>
    </citation>
    <scope>NUCLEOTIDE SEQUENCE</scope>
    <source>
        <tissue evidence="2">Shoot tissue taken approximately 20 cm above the soil surface</tissue>
    </source>
</reference>
<proteinExistence type="predicted"/>
<sequence>MASTLLAGNGRRGRTSCCFRM</sequence>
<accession>A0A0A9BBC2</accession>
<reference evidence="2" key="1">
    <citation type="submission" date="2014-09" db="EMBL/GenBank/DDBJ databases">
        <authorList>
            <person name="Magalhaes I.L.F."/>
            <person name="Oliveira U."/>
            <person name="Santos F.R."/>
            <person name="Vidigal T.H.D.A."/>
            <person name="Brescovit A.D."/>
            <person name="Santos A.J."/>
        </authorList>
    </citation>
    <scope>NUCLEOTIDE SEQUENCE</scope>
    <source>
        <tissue evidence="2">Shoot tissue taken approximately 20 cm above the soil surface</tissue>
    </source>
</reference>
<organism evidence="2">
    <name type="scientific">Arundo donax</name>
    <name type="common">Giant reed</name>
    <name type="synonym">Donax arundinaceus</name>
    <dbReference type="NCBI Taxonomy" id="35708"/>
    <lineage>
        <taxon>Eukaryota</taxon>
        <taxon>Viridiplantae</taxon>
        <taxon>Streptophyta</taxon>
        <taxon>Embryophyta</taxon>
        <taxon>Tracheophyta</taxon>
        <taxon>Spermatophyta</taxon>
        <taxon>Magnoliopsida</taxon>
        <taxon>Liliopsida</taxon>
        <taxon>Poales</taxon>
        <taxon>Poaceae</taxon>
        <taxon>PACMAD clade</taxon>
        <taxon>Arundinoideae</taxon>
        <taxon>Arundineae</taxon>
        <taxon>Arundo</taxon>
    </lineage>
</organism>
<dbReference type="EMBL" id="GBRH01236611">
    <property type="protein sequence ID" value="JAD61284.1"/>
    <property type="molecule type" value="Transcribed_RNA"/>
</dbReference>
<evidence type="ECO:0000256" key="1">
    <source>
        <dbReference type="SAM" id="MobiDB-lite"/>
    </source>
</evidence>
<name>A0A0A9BBC2_ARUDO</name>